<dbReference type="SUPFAM" id="SSF53448">
    <property type="entry name" value="Nucleotide-diphospho-sugar transferases"/>
    <property type="match status" value="1"/>
</dbReference>
<keyword evidence="4" id="KW-0256">Endoplasmic reticulum</keyword>
<organism evidence="6 7">
    <name type="scientific">Raphidocelis subcapitata</name>
    <dbReference type="NCBI Taxonomy" id="307507"/>
    <lineage>
        <taxon>Eukaryota</taxon>
        <taxon>Viridiplantae</taxon>
        <taxon>Chlorophyta</taxon>
        <taxon>core chlorophytes</taxon>
        <taxon>Chlorophyceae</taxon>
        <taxon>CS clade</taxon>
        <taxon>Sphaeropleales</taxon>
        <taxon>Selenastraceae</taxon>
        <taxon>Raphidocelis</taxon>
    </lineage>
</organism>
<comment type="pathway">
    <text evidence="4">Protein modification; protein glycosylation.</text>
</comment>
<evidence type="ECO:0000259" key="5">
    <source>
        <dbReference type="Pfam" id="PF00535"/>
    </source>
</evidence>
<dbReference type="Gene3D" id="3.90.550.10">
    <property type="entry name" value="Spore Coat Polysaccharide Biosynthesis Protein SpsA, Chain A"/>
    <property type="match status" value="1"/>
</dbReference>
<gene>
    <name evidence="6" type="ORF">Rsub_03396</name>
</gene>
<dbReference type="InterPro" id="IPR001173">
    <property type="entry name" value="Glyco_trans_2-like"/>
</dbReference>
<keyword evidence="7" id="KW-1185">Reference proteome</keyword>
<comment type="caution">
    <text evidence="6">The sequence shown here is derived from an EMBL/GenBank/DDBJ whole genome shotgun (WGS) entry which is preliminary data.</text>
</comment>
<comment type="function">
    <text evidence="4">Transfers mannose from GDP-mannose to dolichol monophosphate to form dolichol phosphate mannose (Dol-P-Man) which is the mannosyl donor in pathways leading to N-glycosylation, glycosyl phosphatidylinositol membrane anchoring, and O-mannosylation of proteins.</text>
</comment>
<name>A0A2V0NXG9_9CHLO</name>
<dbReference type="InterPro" id="IPR039528">
    <property type="entry name" value="DPM1-like"/>
</dbReference>
<reference evidence="6 7" key="1">
    <citation type="journal article" date="2018" name="Sci. Rep.">
        <title>Raphidocelis subcapitata (=Pseudokirchneriella subcapitata) provides an insight into genome evolution and environmental adaptations in the Sphaeropleales.</title>
        <authorList>
            <person name="Suzuki S."/>
            <person name="Yamaguchi H."/>
            <person name="Nakajima N."/>
            <person name="Kawachi M."/>
        </authorList>
    </citation>
    <scope>NUCLEOTIDE SEQUENCE [LARGE SCALE GENOMIC DNA]</scope>
    <source>
        <strain evidence="6 7">NIES-35</strain>
    </source>
</reference>
<evidence type="ECO:0000256" key="4">
    <source>
        <dbReference type="RuleBase" id="RU365083"/>
    </source>
</evidence>
<dbReference type="Proteomes" id="UP000247498">
    <property type="component" value="Unassembled WGS sequence"/>
</dbReference>
<dbReference type="OrthoDB" id="2603at2759"/>
<keyword evidence="2 4" id="KW-0328">Glycosyltransferase</keyword>
<dbReference type="GO" id="GO:0004582">
    <property type="term" value="F:dolichyl-phosphate beta-D-mannosyltransferase activity"/>
    <property type="evidence" value="ECO:0007669"/>
    <property type="project" value="UniProtKB-UniRule"/>
</dbReference>
<dbReference type="STRING" id="307507.A0A2V0NXG9"/>
<comment type="subcellular location">
    <subcellularLocation>
        <location evidence="4">Endoplasmic reticulum</location>
    </subcellularLocation>
</comment>
<dbReference type="UniPathway" id="UPA00378"/>
<protein>
    <recommendedName>
        <fullName evidence="4">Dolichol-phosphate mannosyltransferase subunit 1</fullName>
        <ecNumber evidence="4">2.4.1.83</ecNumber>
    </recommendedName>
</protein>
<evidence type="ECO:0000256" key="2">
    <source>
        <dbReference type="ARBA" id="ARBA00022676"/>
    </source>
</evidence>
<dbReference type="InParanoid" id="A0A2V0NXG9"/>
<dbReference type="PANTHER" id="PTHR43398:SF1">
    <property type="entry name" value="DOLICHOL-PHOSPHATE MANNOSYLTRANSFERASE SUBUNIT 1"/>
    <property type="match status" value="1"/>
</dbReference>
<dbReference type="EC" id="2.4.1.83" evidence="4"/>
<dbReference type="FunFam" id="3.90.550.10:FF:000122">
    <property type="entry name" value="Dolichol-phosphate mannosyltransferase subunit 1"/>
    <property type="match status" value="1"/>
</dbReference>
<accession>A0A2V0NXG9</accession>
<comment type="subunit">
    <text evidence="4">Component of the dolichol-phosphate mannose (DPM) synthase complex.</text>
</comment>
<evidence type="ECO:0000256" key="3">
    <source>
        <dbReference type="ARBA" id="ARBA00022679"/>
    </source>
</evidence>
<dbReference type="GO" id="GO:0006506">
    <property type="term" value="P:GPI anchor biosynthetic process"/>
    <property type="evidence" value="ECO:0007669"/>
    <property type="project" value="TreeGrafter"/>
</dbReference>
<evidence type="ECO:0000313" key="6">
    <source>
        <dbReference type="EMBL" id="GBF90263.1"/>
    </source>
</evidence>
<evidence type="ECO:0000256" key="1">
    <source>
        <dbReference type="ARBA" id="ARBA00006739"/>
    </source>
</evidence>
<dbReference type="CDD" id="cd06442">
    <property type="entry name" value="DPM1_like"/>
    <property type="match status" value="1"/>
</dbReference>
<comment type="catalytic activity">
    <reaction evidence="4">
        <text>a di-trans,poly-cis-dolichyl phosphate + GDP-alpha-D-mannose = a di-trans,poly-cis-dolichyl beta-D-mannosyl phosphate + GDP</text>
        <dbReference type="Rhea" id="RHEA:21184"/>
        <dbReference type="Rhea" id="RHEA-COMP:19498"/>
        <dbReference type="Rhea" id="RHEA-COMP:19501"/>
        <dbReference type="ChEBI" id="CHEBI:57527"/>
        <dbReference type="ChEBI" id="CHEBI:57683"/>
        <dbReference type="ChEBI" id="CHEBI:58189"/>
        <dbReference type="ChEBI" id="CHEBI:58211"/>
    </reaction>
</comment>
<dbReference type="GO" id="GO:0035269">
    <property type="term" value="P:protein O-linked glycosylation via mannose"/>
    <property type="evidence" value="ECO:0007669"/>
    <property type="project" value="TreeGrafter"/>
</dbReference>
<dbReference type="GO" id="GO:0005789">
    <property type="term" value="C:endoplasmic reticulum membrane"/>
    <property type="evidence" value="ECO:0007669"/>
    <property type="project" value="TreeGrafter"/>
</dbReference>
<evidence type="ECO:0000313" key="7">
    <source>
        <dbReference type="Proteomes" id="UP000247498"/>
    </source>
</evidence>
<proteinExistence type="inferred from homology"/>
<keyword evidence="3 4" id="KW-0808">Transferase</keyword>
<comment type="similarity">
    <text evidence="1 4">Belongs to the glycosyltransferase 2 family.</text>
</comment>
<dbReference type="Pfam" id="PF00535">
    <property type="entry name" value="Glycos_transf_2"/>
    <property type="match status" value="1"/>
</dbReference>
<dbReference type="AlphaFoldDB" id="A0A2V0NXG9"/>
<feature type="domain" description="Glycosyltransferase 2-like" evidence="5">
    <location>
        <begin position="26"/>
        <end position="196"/>
    </location>
</feature>
<dbReference type="EMBL" id="BDRX01000015">
    <property type="protein sequence ID" value="GBF90263.1"/>
    <property type="molecule type" value="Genomic_DNA"/>
</dbReference>
<dbReference type="PANTHER" id="PTHR43398">
    <property type="entry name" value="DOLICHOL-PHOSPHATE MANNOSYLTRANSFERASE SUBUNIT 1"/>
    <property type="match status" value="1"/>
</dbReference>
<dbReference type="GO" id="GO:0006488">
    <property type="term" value="P:dolichol-linked oligosaccharide biosynthetic process"/>
    <property type="evidence" value="ECO:0007669"/>
    <property type="project" value="TreeGrafter"/>
</dbReference>
<dbReference type="InterPro" id="IPR029044">
    <property type="entry name" value="Nucleotide-diphossugar_trans"/>
</dbReference>
<dbReference type="FunCoup" id="A0A2V0NXG9">
    <property type="interactions" value="2112"/>
</dbReference>
<sequence>MARRAARGAAVAAAAAGSSGDPTLYSIIAPTYNEAQNMPLLAALLDEACAAAGLTYELVVVDDGSPDGTADVVRALQAVYGAQRLRLVSRPRKLGLGSAYAAGLAASSGGWVVLMDADLSHHPKHIPALVARQAATGADVVCGSRYLPDGGVAGWGLARKLTSRGANVLARTALGLAPSDLTGAFRLYRRALLARLLPAARCTGYAFQMEVVARAAAAGARIEEVPIVFVDRLYGASKLGPHEFAQFLSGLARLLLEL</sequence>